<organism evidence="1 2">
    <name type="scientific">Pseudomonas fluorescens NCIMB 11764</name>
    <dbReference type="NCBI Taxonomy" id="1221522"/>
    <lineage>
        <taxon>Bacteria</taxon>
        <taxon>Pseudomonadati</taxon>
        <taxon>Pseudomonadota</taxon>
        <taxon>Gammaproteobacteria</taxon>
        <taxon>Pseudomonadales</taxon>
        <taxon>Pseudomonadaceae</taxon>
        <taxon>Pseudomonas</taxon>
    </lineage>
</organism>
<gene>
    <name evidence="1" type="ORF">B723_13485</name>
</gene>
<evidence type="ECO:0000313" key="1">
    <source>
        <dbReference type="EMBL" id="AKV07371.1"/>
    </source>
</evidence>
<proteinExistence type="predicted"/>
<dbReference type="RefSeq" id="WP_017337116.1">
    <property type="nucleotide sequence ID" value="NZ_CP010945.1"/>
</dbReference>
<dbReference type="Proteomes" id="UP000017175">
    <property type="component" value="Chromosome"/>
</dbReference>
<dbReference type="OrthoDB" id="6891193at2"/>
<dbReference type="AlphaFoldDB" id="A0A0K1QNN6"/>
<protein>
    <submittedName>
        <fullName evidence="1">Uncharacterized protein</fullName>
    </submittedName>
</protein>
<evidence type="ECO:0000313" key="2">
    <source>
        <dbReference type="Proteomes" id="UP000017175"/>
    </source>
</evidence>
<name>A0A0K1QNN6_PSEFL</name>
<accession>A0A0K1QNN6</accession>
<reference evidence="1 2" key="1">
    <citation type="journal article" date="2012" name="J. Bacteriol.">
        <title>Draft genome sequence of the cyanide-utilizing bacterium Pseudomonas fluorescens strain NCIMB 11764.</title>
        <authorList>
            <person name="Vilo C.A."/>
            <person name="Benedik M.J."/>
            <person name="Kunz D.A."/>
            <person name="Dong Q."/>
        </authorList>
    </citation>
    <scope>NUCLEOTIDE SEQUENCE [LARGE SCALE GENOMIC DNA]</scope>
    <source>
        <strain evidence="1 2">NCIMB 11764</strain>
    </source>
</reference>
<sequence>MSKKESFPVNARKRRAQYLAYRQTLRVIDMEAPTPGTANPFLDALEVDGPKFLPYSFFNKPLVFMHPVFDGQDSGNPPNFISSMLTVDGSPDTTSKFEETTPLDPLPPRPMTLSLATKDTPGLRKISLVFEFQGNPANVEAFEYMVDTAAPLLDKSVEPPQTAIDYGLDPDDFAGDKTVKLKYAPWSNQRLGDKIVCYIGRDKNTKQEIDSKTITATNLNQPLEFDLTAAHVANFDGRYIVFCEAMSYPGVPSSPSAETVLYVFRDLKPVVAEPLNVPQIPDPTLDAIGVQELIDGLGAGLKLPIPNFNSSLDKIIYTIDGVDQPEKPIPASEFLHDLDNHALIEKGHFRNDLKLGYRIKRGIFFYPATPIVTNYLLDTRKPCAPFDPDNPRPPDTSMLLPWIKGPVSDDNNKLTAADKQNGGVVKGFLPHHRLFKVGDSAQFYIGGVEVPSPGGLYKIDGNEDPTKPIEFSMDWAFLATVGESQTTQLQVEVTHDLNNNEAISAVDYADVSTQPIVLAAAGFRHMHANPAIGLNCSSLRKLPNGEVVLVIRIPADTRLADNEVTVKYEGYSGSTPVDPIPGSEWEDTPYAPSPEEAAAGYDRYMPYDYMLQTLNGYGRVSYEVTINKEYVAKDGDVVRVSAFNGSDTCDVTTPDPV</sequence>
<dbReference type="EMBL" id="CP010945">
    <property type="protein sequence ID" value="AKV07371.1"/>
    <property type="molecule type" value="Genomic_DNA"/>
</dbReference>